<reference evidence="3 4" key="1">
    <citation type="submission" date="2017-01" db="EMBL/GenBank/DDBJ databases">
        <title>Genome analysis of Paenibacillus selenitrireducens ES3-24.</title>
        <authorList>
            <person name="Xu D."/>
            <person name="Yao R."/>
            <person name="Zheng S."/>
        </authorList>
    </citation>
    <scope>NUCLEOTIDE SEQUENCE [LARGE SCALE GENOMIC DNA]</scope>
    <source>
        <strain evidence="3 4">ES3-24</strain>
    </source>
</reference>
<dbReference type="SUPFAM" id="SSF53756">
    <property type="entry name" value="UDP-Glycosyltransferase/glycogen phosphorylase"/>
    <property type="match status" value="1"/>
</dbReference>
<feature type="domain" description="Spore protein YkvP/CgeB glycosyl transferase-like" evidence="2">
    <location>
        <begin position="245"/>
        <end position="373"/>
    </location>
</feature>
<sequence>MKNKWKRTTSKTRKTLRFVKKKRSKGMSKKQKSPVMQDQRIQVHPPAEAPVTVEAQPRHILVPVLQHIYVDDKHRRKLMDRKKLRILVVTPFTNTMDMQMEPLITEPLRILVQEVVVLKTYEQVPTVLSQMNPDLLLIICQEEPMSDELLITIQQTSVKTALWNVGDHFVVDSIRHMVPYFDVVFTQNIMNIPIYQHLGCKNAVYLPLTADRTMYSPKITNKPFQSDLLLIGDYYPYRQEHLDTIQQISELKKIFVLGEDWEANERIILIEKDQDLQAYYNGANIIVNWKSIQQQVFEAAACGAFQLVEENPNLSAFMLPGEDVVTFRTPQEMRDQLRLYLDQPELKRKVASKALWRSHYDYSSLHMAMRLLDGMFGI</sequence>
<comment type="caution">
    <text evidence="3">The sequence shown here is derived from an EMBL/GenBank/DDBJ whole genome shotgun (WGS) entry which is preliminary data.</text>
</comment>
<keyword evidence="4" id="KW-1185">Reference proteome</keyword>
<dbReference type="EMBL" id="MSZX01000009">
    <property type="protein sequence ID" value="OPA75266.1"/>
    <property type="molecule type" value="Genomic_DNA"/>
</dbReference>
<accession>A0A1T2X6G1</accession>
<organism evidence="3 4">
    <name type="scientific">Paenibacillus selenitireducens</name>
    <dbReference type="NCBI Taxonomy" id="1324314"/>
    <lineage>
        <taxon>Bacteria</taxon>
        <taxon>Bacillati</taxon>
        <taxon>Bacillota</taxon>
        <taxon>Bacilli</taxon>
        <taxon>Bacillales</taxon>
        <taxon>Paenibacillaceae</taxon>
        <taxon>Paenibacillus</taxon>
    </lineage>
</organism>
<dbReference type="STRING" id="1324314.BVG16_21960"/>
<gene>
    <name evidence="3" type="ORF">BVG16_21960</name>
</gene>
<evidence type="ECO:0000259" key="2">
    <source>
        <dbReference type="Pfam" id="PF13524"/>
    </source>
</evidence>
<proteinExistence type="predicted"/>
<dbReference type="OrthoDB" id="2653316at2"/>
<dbReference type="Proteomes" id="UP000190188">
    <property type="component" value="Unassembled WGS sequence"/>
</dbReference>
<feature type="region of interest" description="Disordered" evidence="1">
    <location>
        <begin position="1"/>
        <end position="39"/>
    </location>
</feature>
<dbReference type="RefSeq" id="WP_078501339.1">
    <property type="nucleotide sequence ID" value="NZ_MSZX01000009.1"/>
</dbReference>
<dbReference type="AlphaFoldDB" id="A0A1T2X6G1"/>
<feature type="compositionally biased region" description="Basic residues" evidence="1">
    <location>
        <begin position="1"/>
        <end position="32"/>
    </location>
</feature>
<dbReference type="Gene3D" id="3.40.50.2000">
    <property type="entry name" value="Glycogen Phosphorylase B"/>
    <property type="match status" value="1"/>
</dbReference>
<protein>
    <recommendedName>
        <fullName evidence="2">Spore protein YkvP/CgeB glycosyl transferase-like domain-containing protein</fullName>
    </recommendedName>
</protein>
<evidence type="ECO:0000313" key="4">
    <source>
        <dbReference type="Proteomes" id="UP000190188"/>
    </source>
</evidence>
<dbReference type="Pfam" id="PF13524">
    <property type="entry name" value="Glyco_trans_1_2"/>
    <property type="match status" value="1"/>
</dbReference>
<evidence type="ECO:0000313" key="3">
    <source>
        <dbReference type="EMBL" id="OPA75266.1"/>
    </source>
</evidence>
<evidence type="ECO:0000256" key="1">
    <source>
        <dbReference type="SAM" id="MobiDB-lite"/>
    </source>
</evidence>
<dbReference type="InterPro" id="IPR055259">
    <property type="entry name" value="YkvP/CgeB_Glyco_trans-like"/>
</dbReference>
<name>A0A1T2X6G1_9BACL</name>